<dbReference type="RefSeq" id="WP_123539749.1">
    <property type="nucleotide sequence ID" value="NZ_FXAP01000006.1"/>
</dbReference>
<dbReference type="InterPro" id="IPR016084">
    <property type="entry name" value="Haem_Oase-like_multi-hlx"/>
</dbReference>
<dbReference type="NCBIfam" id="TIGR00097">
    <property type="entry name" value="HMP-P_kinase"/>
    <property type="match status" value="1"/>
</dbReference>
<dbReference type="GO" id="GO:0009228">
    <property type="term" value="P:thiamine biosynthetic process"/>
    <property type="evidence" value="ECO:0007669"/>
    <property type="project" value="UniProtKB-KW"/>
</dbReference>
<dbReference type="GO" id="GO:0005829">
    <property type="term" value="C:cytosol"/>
    <property type="evidence" value="ECO:0007669"/>
    <property type="project" value="TreeGrafter"/>
</dbReference>
<dbReference type="Pfam" id="PF03070">
    <property type="entry name" value="TENA_THI-4"/>
    <property type="match status" value="1"/>
</dbReference>
<dbReference type="CDD" id="cd19365">
    <property type="entry name" value="TenA_C-like"/>
    <property type="match status" value="1"/>
</dbReference>
<dbReference type="PANTHER" id="PTHR20858">
    <property type="entry name" value="PHOSPHOMETHYLPYRIMIDINE KINASE"/>
    <property type="match status" value="1"/>
</dbReference>
<dbReference type="InterPro" id="IPR013749">
    <property type="entry name" value="PM/HMP-P_kinase-1"/>
</dbReference>
<protein>
    <submittedName>
        <fullName evidence="13">Hydroxymethylpyrimidine/phosphomethylpyrimidine kinase</fullName>
    </submittedName>
</protein>
<feature type="domain" description="Thiaminase-2/PQQC" evidence="11">
    <location>
        <begin position="333"/>
        <end position="517"/>
    </location>
</feature>
<feature type="domain" description="Pyridoxamine kinase/Phosphomethylpyrimidine kinase" evidence="12">
    <location>
        <begin position="39"/>
        <end position="293"/>
    </location>
</feature>
<dbReference type="Pfam" id="PF08543">
    <property type="entry name" value="Phos_pyr_kin"/>
    <property type="match status" value="1"/>
</dbReference>
<accession>A0A3N2C620</accession>
<keyword evidence="8" id="KW-0067">ATP-binding</keyword>
<dbReference type="Gene3D" id="3.40.1190.20">
    <property type="match status" value="1"/>
</dbReference>
<dbReference type="Gene3D" id="1.20.910.10">
    <property type="entry name" value="Heme oxygenase-like"/>
    <property type="match status" value="1"/>
</dbReference>
<dbReference type="InterPro" id="IPR004399">
    <property type="entry name" value="HMP/HMP-P_kinase_dom"/>
</dbReference>
<comment type="catalytic activity">
    <reaction evidence="1">
        <text>4-amino-5-hydroxymethyl-2-methylpyrimidine + ATP = 4-amino-2-methyl-5-(phosphooxymethyl)pyrimidine + ADP + H(+)</text>
        <dbReference type="Rhea" id="RHEA:23096"/>
        <dbReference type="ChEBI" id="CHEBI:15378"/>
        <dbReference type="ChEBI" id="CHEBI:16892"/>
        <dbReference type="ChEBI" id="CHEBI:30616"/>
        <dbReference type="ChEBI" id="CHEBI:58354"/>
        <dbReference type="ChEBI" id="CHEBI:456216"/>
        <dbReference type="EC" id="2.7.1.49"/>
    </reaction>
</comment>
<feature type="region of interest" description="Disordered" evidence="10">
    <location>
        <begin position="1"/>
        <end position="24"/>
    </location>
</feature>
<evidence type="ECO:0000256" key="1">
    <source>
        <dbReference type="ARBA" id="ARBA00000151"/>
    </source>
</evidence>
<proteinExistence type="predicted"/>
<comment type="function">
    <text evidence="3">Catalyzes the phosphorylation of hydroxymethylpyrimidine phosphate (HMP-P) to HMP-PP, and of HMP to HMP-P.</text>
</comment>
<dbReference type="PANTHER" id="PTHR20858:SF17">
    <property type="entry name" value="HYDROXYMETHYLPYRIMIDINE_PHOSPHOMETHYLPYRIMIDINE KINASE THI20-RELATED"/>
    <property type="match status" value="1"/>
</dbReference>
<keyword evidence="6" id="KW-0547">Nucleotide-binding</keyword>
<keyword evidence="7 13" id="KW-0418">Kinase</keyword>
<evidence type="ECO:0000256" key="5">
    <source>
        <dbReference type="ARBA" id="ARBA00022679"/>
    </source>
</evidence>
<evidence type="ECO:0000313" key="13">
    <source>
        <dbReference type="EMBL" id="ROR82967.1"/>
    </source>
</evidence>
<sequence length="522" mass="55279">MTAVEQTTTPAASTSNRVHDRRPVTVRDTPRVLSIAGTDPTGGAGIQADLKSIAANGGYGMAVVTALVAQNTRGVRSVHTPPVGFLREQLHAVADDVVIDAVKIGMLGDVAIIDAVSTWLQETVTGPVVLDPVMVATSGDRLLRRDAEAAMRALLPHVDLVTPNLPELAVLADEPVATSWADALAQAERVSAQAGVIVLVKGGHLTGTTACPDALVDATGGLGGDRSLIEFDGLRVDTRNTHGTGCSLSSAMATLVARSGSWTEALGDAKTWLTSSLRHADALEVGSGNGPINHFAELWVSSGMTSGRQDGAGILSGWWEDIAEVRTRIDRLPFVTTLADGTLDPARFAWYLQQDAIYLRAYSRVLARASALAPTAEEQVFWATGAAGSIEAEMELHRTWLRTYAVSGMEVEPSATTTAYLDHLHAATVDGDYGRVVAAVLPCYWIYQDLGERLVGASHAEHPFAAWLDTYADPAFATANARAIEIVAGAVARANETGRDTMRRAFLASAAHEEAFFAEPIR</sequence>
<evidence type="ECO:0000256" key="6">
    <source>
        <dbReference type="ARBA" id="ARBA00022741"/>
    </source>
</evidence>
<dbReference type="InterPro" id="IPR029056">
    <property type="entry name" value="Ribokinase-like"/>
</dbReference>
<evidence type="ECO:0000313" key="14">
    <source>
        <dbReference type="Proteomes" id="UP000266915"/>
    </source>
</evidence>
<dbReference type="NCBIfam" id="NF011301">
    <property type="entry name" value="PRK14713.1"/>
    <property type="match status" value="1"/>
</dbReference>
<evidence type="ECO:0000256" key="8">
    <source>
        <dbReference type="ARBA" id="ARBA00022840"/>
    </source>
</evidence>
<dbReference type="Proteomes" id="UP000266915">
    <property type="component" value="Unassembled WGS sequence"/>
</dbReference>
<dbReference type="SUPFAM" id="SSF53613">
    <property type="entry name" value="Ribokinase-like"/>
    <property type="match status" value="1"/>
</dbReference>
<dbReference type="UniPathway" id="UPA00060">
    <property type="reaction ID" value="UER00138"/>
</dbReference>
<keyword evidence="5" id="KW-0808">Transferase</keyword>
<dbReference type="InterPro" id="IPR004305">
    <property type="entry name" value="Thiaminase-2/PQQC"/>
</dbReference>
<evidence type="ECO:0000259" key="11">
    <source>
        <dbReference type="Pfam" id="PF03070"/>
    </source>
</evidence>
<dbReference type="FunFam" id="3.40.1190.20:FF:000003">
    <property type="entry name" value="Phosphomethylpyrimidine kinase ThiD"/>
    <property type="match status" value="1"/>
</dbReference>
<feature type="compositionally biased region" description="Polar residues" evidence="10">
    <location>
        <begin position="1"/>
        <end position="16"/>
    </location>
</feature>
<dbReference type="GO" id="GO:0009229">
    <property type="term" value="P:thiamine diphosphate biosynthetic process"/>
    <property type="evidence" value="ECO:0007669"/>
    <property type="project" value="UniProtKB-UniPathway"/>
</dbReference>
<dbReference type="SUPFAM" id="SSF48613">
    <property type="entry name" value="Heme oxygenase-like"/>
    <property type="match status" value="1"/>
</dbReference>
<evidence type="ECO:0000256" key="7">
    <source>
        <dbReference type="ARBA" id="ARBA00022777"/>
    </source>
</evidence>
<evidence type="ECO:0000256" key="3">
    <source>
        <dbReference type="ARBA" id="ARBA00003848"/>
    </source>
</evidence>
<comment type="caution">
    <text evidence="13">The sequence shown here is derived from an EMBL/GenBank/DDBJ whole genome shotgun (WGS) entry which is preliminary data.</text>
</comment>
<keyword evidence="14" id="KW-1185">Reference proteome</keyword>
<dbReference type="GO" id="GO:0008902">
    <property type="term" value="F:hydroxymethylpyrimidine kinase activity"/>
    <property type="evidence" value="ECO:0007669"/>
    <property type="project" value="UniProtKB-EC"/>
</dbReference>
<dbReference type="GO" id="GO:0008972">
    <property type="term" value="F:phosphomethylpyrimidine kinase activity"/>
    <property type="evidence" value="ECO:0007669"/>
    <property type="project" value="UniProtKB-EC"/>
</dbReference>
<evidence type="ECO:0000256" key="10">
    <source>
        <dbReference type="SAM" id="MobiDB-lite"/>
    </source>
</evidence>
<reference evidence="13 14" key="1">
    <citation type="submission" date="2018-11" db="EMBL/GenBank/DDBJ databases">
        <title>Sequencing the genomes of 1000 actinobacteria strains.</title>
        <authorList>
            <person name="Klenk H.-P."/>
        </authorList>
    </citation>
    <scope>NUCLEOTIDE SEQUENCE [LARGE SCALE GENOMIC DNA]</scope>
    <source>
        <strain evidence="13 14">DSM 14012</strain>
    </source>
</reference>
<gene>
    <name evidence="13" type="ORF">EDD42_3069</name>
</gene>
<dbReference type="EMBL" id="RKHL01000001">
    <property type="protein sequence ID" value="ROR82967.1"/>
    <property type="molecule type" value="Genomic_DNA"/>
</dbReference>
<keyword evidence="9" id="KW-0784">Thiamine biosynthesis</keyword>
<comment type="catalytic activity">
    <reaction evidence="2">
        <text>4-amino-2-methyl-5-(phosphooxymethyl)pyrimidine + ATP = 4-amino-2-methyl-5-(diphosphooxymethyl)pyrimidine + ADP</text>
        <dbReference type="Rhea" id="RHEA:19893"/>
        <dbReference type="ChEBI" id="CHEBI:30616"/>
        <dbReference type="ChEBI" id="CHEBI:57841"/>
        <dbReference type="ChEBI" id="CHEBI:58354"/>
        <dbReference type="ChEBI" id="CHEBI:456216"/>
        <dbReference type="EC" id="2.7.4.7"/>
    </reaction>
</comment>
<evidence type="ECO:0000259" key="12">
    <source>
        <dbReference type="Pfam" id="PF08543"/>
    </source>
</evidence>
<evidence type="ECO:0000256" key="2">
    <source>
        <dbReference type="ARBA" id="ARBA00000565"/>
    </source>
</evidence>
<evidence type="ECO:0000256" key="4">
    <source>
        <dbReference type="ARBA" id="ARBA00004769"/>
    </source>
</evidence>
<evidence type="ECO:0000256" key="9">
    <source>
        <dbReference type="ARBA" id="ARBA00022977"/>
    </source>
</evidence>
<dbReference type="AlphaFoldDB" id="A0A3N2C620"/>
<organism evidence="13 14">
    <name type="scientific">Plantibacter flavus</name>
    <dbReference type="NCBI Taxonomy" id="150123"/>
    <lineage>
        <taxon>Bacteria</taxon>
        <taxon>Bacillati</taxon>
        <taxon>Actinomycetota</taxon>
        <taxon>Actinomycetes</taxon>
        <taxon>Micrococcales</taxon>
        <taxon>Microbacteriaceae</taxon>
        <taxon>Plantibacter</taxon>
    </lineage>
</organism>
<dbReference type="GO" id="GO:0005524">
    <property type="term" value="F:ATP binding"/>
    <property type="evidence" value="ECO:0007669"/>
    <property type="project" value="UniProtKB-KW"/>
</dbReference>
<dbReference type="CDD" id="cd01169">
    <property type="entry name" value="HMPP_kinase"/>
    <property type="match status" value="1"/>
</dbReference>
<comment type="pathway">
    <text evidence="4">Cofactor biosynthesis; thiamine diphosphate biosynthesis; 4-amino-2-methyl-5-diphosphomethylpyrimidine from 5-amino-1-(5-phospho-D-ribosyl)imidazole: step 3/3.</text>
</comment>
<name>A0A3N2C620_9MICO</name>